<dbReference type="Gene3D" id="3.60.21.10">
    <property type="match status" value="1"/>
</dbReference>
<evidence type="ECO:0000256" key="4">
    <source>
        <dbReference type="ARBA" id="ARBA00023136"/>
    </source>
</evidence>
<dbReference type="GO" id="GO:0016787">
    <property type="term" value="F:hydrolase activity"/>
    <property type="evidence" value="ECO:0007669"/>
    <property type="project" value="InterPro"/>
</dbReference>
<dbReference type="InterPro" id="IPR029052">
    <property type="entry name" value="Metallo-depent_PP-like"/>
</dbReference>
<sequence length="529" mass="60400">MLPLSRRGVVNALRFSWVLVVLWHEFGVFSWVLRDCHWPHSQQVFSPQSPNSRIARVLVIADPQVLDRHSYPERGSFLSSITQLMVDLNLRRSWHATIHRLQPDAVVVLGDMMDNGRLSMSASEYEAYHKRYSDIFKMDHRSVPTYYLPGNHDIGLGRDTSFSLEADSRYTSHFGPQNHRVSIGNHTLVFIDTPALAEEDVLRANKGHTFESWSAVPRGPVEFVKQTAESRPEGPVILFTHIPLARPLGADCGPLRERGTIQQGFGFGYQNTLMDGATEFLLDRLNPSLILSGDDHDYCDYQHTIPSSNTKVREVTVKSFSMAMGIRRPGFQLLSFVSVVPSEASLTQIPVPPPLDTPCFLPDQLGIYLYVYLRLILLSLVVLFVFNISWSRQQELDTRCKRQKHQDGTYESPHHSQHGSNWRSADDYYDDGYSSSLPPPATKPRYDSHTSTRPRGRSWSPTSWTWAFKFGNQRRRITLPLFLSRARNHPRDQHIHELGMLRAFGQDVLNVAVPPLCVFLLGAWWSMHQ</sequence>
<dbReference type="InParanoid" id="A0A0C3E8M1"/>
<evidence type="ECO:0000256" key="6">
    <source>
        <dbReference type="SAM" id="Phobius"/>
    </source>
</evidence>
<feature type="domain" description="Calcineurin-like phosphoesterase" evidence="7">
    <location>
        <begin position="56"/>
        <end position="298"/>
    </location>
</feature>
<gene>
    <name evidence="8" type="ORF">SCLCIDRAFT_104244</name>
</gene>
<evidence type="ECO:0000256" key="3">
    <source>
        <dbReference type="ARBA" id="ARBA00022989"/>
    </source>
</evidence>
<dbReference type="PANTHER" id="PTHR13315">
    <property type="entry name" value="METALLO PHOSPHOESTERASE RELATED"/>
    <property type="match status" value="1"/>
</dbReference>
<reference evidence="8 9" key="1">
    <citation type="submission" date="2014-04" db="EMBL/GenBank/DDBJ databases">
        <authorList>
            <consortium name="DOE Joint Genome Institute"/>
            <person name="Kuo A."/>
            <person name="Kohler A."/>
            <person name="Nagy L.G."/>
            <person name="Floudas D."/>
            <person name="Copeland A."/>
            <person name="Barry K.W."/>
            <person name="Cichocki N."/>
            <person name="Veneault-Fourrey C."/>
            <person name="LaButti K."/>
            <person name="Lindquist E.A."/>
            <person name="Lipzen A."/>
            <person name="Lundell T."/>
            <person name="Morin E."/>
            <person name="Murat C."/>
            <person name="Sun H."/>
            <person name="Tunlid A."/>
            <person name="Henrissat B."/>
            <person name="Grigoriev I.V."/>
            <person name="Hibbett D.S."/>
            <person name="Martin F."/>
            <person name="Nordberg H.P."/>
            <person name="Cantor M.N."/>
            <person name="Hua S.X."/>
        </authorList>
    </citation>
    <scope>NUCLEOTIDE SEQUENCE [LARGE SCALE GENOMIC DNA]</scope>
    <source>
        <strain evidence="8 9">Foug A</strain>
    </source>
</reference>
<comment type="subcellular location">
    <subcellularLocation>
        <location evidence="1">Membrane</location>
        <topology evidence="1">Multi-pass membrane protein</topology>
    </subcellularLocation>
</comment>
<feature type="transmembrane region" description="Helical" evidence="6">
    <location>
        <begin position="508"/>
        <end position="527"/>
    </location>
</feature>
<reference evidence="9" key="2">
    <citation type="submission" date="2015-01" db="EMBL/GenBank/DDBJ databases">
        <title>Evolutionary Origins and Diversification of the Mycorrhizal Mutualists.</title>
        <authorList>
            <consortium name="DOE Joint Genome Institute"/>
            <consortium name="Mycorrhizal Genomics Consortium"/>
            <person name="Kohler A."/>
            <person name="Kuo A."/>
            <person name="Nagy L.G."/>
            <person name="Floudas D."/>
            <person name="Copeland A."/>
            <person name="Barry K.W."/>
            <person name="Cichocki N."/>
            <person name="Veneault-Fourrey C."/>
            <person name="LaButti K."/>
            <person name="Lindquist E.A."/>
            <person name="Lipzen A."/>
            <person name="Lundell T."/>
            <person name="Morin E."/>
            <person name="Murat C."/>
            <person name="Riley R."/>
            <person name="Ohm R."/>
            <person name="Sun H."/>
            <person name="Tunlid A."/>
            <person name="Henrissat B."/>
            <person name="Grigoriev I.V."/>
            <person name="Hibbett D.S."/>
            <person name="Martin F."/>
        </authorList>
    </citation>
    <scope>NUCLEOTIDE SEQUENCE [LARGE SCALE GENOMIC DNA]</scope>
    <source>
        <strain evidence="9">Foug A</strain>
    </source>
</reference>
<dbReference type="AlphaFoldDB" id="A0A0C3E8M1"/>
<dbReference type="OrthoDB" id="5977743at2759"/>
<dbReference type="GO" id="GO:0016020">
    <property type="term" value="C:membrane"/>
    <property type="evidence" value="ECO:0007669"/>
    <property type="project" value="UniProtKB-SubCell"/>
</dbReference>
<evidence type="ECO:0000256" key="2">
    <source>
        <dbReference type="ARBA" id="ARBA00022692"/>
    </source>
</evidence>
<evidence type="ECO:0000259" key="7">
    <source>
        <dbReference type="Pfam" id="PF00149"/>
    </source>
</evidence>
<feature type="region of interest" description="Disordered" evidence="5">
    <location>
        <begin position="435"/>
        <end position="460"/>
    </location>
</feature>
<keyword evidence="2 6" id="KW-0812">Transmembrane</keyword>
<dbReference type="STRING" id="1036808.A0A0C3E8M1"/>
<dbReference type="GO" id="GO:0006506">
    <property type="term" value="P:GPI anchor biosynthetic process"/>
    <property type="evidence" value="ECO:0007669"/>
    <property type="project" value="InterPro"/>
</dbReference>
<evidence type="ECO:0000256" key="1">
    <source>
        <dbReference type="ARBA" id="ARBA00004141"/>
    </source>
</evidence>
<keyword evidence="9" id="KW-1185">Reference proteome</keyword>
<dbReference type="PANTHER" id="PTHR13315:SF4">
    <property type="entry name" value="METALLOPHOSPHOESTERASE, ISOFORM E"/>
    <property type="match status" value="1"/>
</dbReference>
<dbReference type="InterPro" id="IPR004843">
    <property type="entry name" value="Calcineurin-like_PHP"/>
</dbReference>
<dbReference type="GO" id="GO:0005783">
    <property type="term" value="C:endoplasmic reticulum"/>
    <property type="evidence" value="ECO:0007669"/>
    <property type="project" value="TreeGrafter"/>
</dbReference>
<accession>A0A0C3E8M1</accession>
<evidence type="ECO:0000313" key="8">
    <source>
        <dbReference type="EMBL" id="KIM69085.1"/>
    </source>
</evidence>
<evidence type="ECO:0000256" key="5">
    <source>
        <dbReference type="SAM" id="MobiDB-lite"/>
    </source>
</evidence>
<organism evidence="8 9">
    <name type="scientific">Scleroderma citrinum Foug A</name>
    <dbReference type="NCBI Taxonomy" id="1036808"/>
    <lineage>
        <taxon>Eukaryota</taxon>
        <taxon>Fungi</taxon>
        <taxon>Dikarya</taxon>
        <taxon>Basidiomycota</taxon>
        <taxon>Agaricomycotina</taxon>
        <taxon>Agaricomycetes</taxon>
        <taxon>Agaricomycetidae</taxon>
        <taxon>Boletales</taxon>
        <taxon>Sclerodermatineae</taxon>
        <taxon>Sclerodermataceae</taxon>
        <taxon>Scleroderma</taxon>
    </lineage>
</organism>
<dbReference type="Proteomes" id="UP000053989">
    <property type="component" value="Unassembled WGS sequence"/>
</dbReference>
<protein>
    <recommendedName>
        <fullName evidence="7">Calcineurin-like phosphoesterase domain-containing protein</fullName>
    </recommendedName>
</protein>
<dbReference type="HOGENOM" id="CLU_011607_4_1_1"/>
<keyword evidence="3 6" id="KW-1133">Transmembrane helix</keyword>
<dbReference type="FunCoup" id="A0A0C3E8M1">
    <property type="interactions" value="227"/>
</dbReference>
<feature type="compositionally biased region" description="Polar residues" evidence="5">
    <location>
        <begin position="451"/>
        <end position="460"/>
    </location>
</feature>
<name>A0A0C3E8M1_9AGAM</name>
<dbReference type="InterPro" id="IPR033308">
    <property type="entry name" value="PGAP5/Cdc1/Ted1"/>
</dbReference>
<dbReference type="EMBL" id="KN822007">
    <property type="protein sequence ID" value="KIM69085.1"/>
    <property type="molecule type" value="Genomic_DNA"/>
</dbReference>
<dbReference type="Pfam" id="PF00149">
    <property type="entry name" value="Metallophos"/>
    <property type="match status" value="1"/>
</dbReference>
<proteinExistence type="predicted"/>
<keyword evidence="4 6" id="KW-0472">Membrane</keyword>
<feature type="transmembrane region" description="Helical" evidence="6">
    <location>
        <begin position="367"/>
        <end position="386"/>
    </location>
</feature>
<evidence type="ECO:0000313" key="9">
    <source>
        <dbReference type="Proteomes" id="UP000053989"/>
    </source>
</evidence>
<dbReference type="SUPFAM" id="SSF56300">
    <property type="entry name" value="Metallo-dependent phosphatases"/>
    <property type="match status" value="1"/>
</dbReference>